<reference evidence="2" key="1">
    <citation type="journal article" date="2019" name="Int. J. Syst. Evol. Microbiol.">
        <title>The Global Catalogue of Microorganisms (GCM) 10K type strain sequencing project: providing services to taxonomists for standard genome sequencing and annotation.</title>
        <authorList>
            <consortium name="The Broad Institute Genomics Platform"/>
            <consortium name="The Broad Institute Genome Sequencing Center for Infectious Disease"/>
            <person name="Wu L."/>
            <person name="Ma J."/>
        </authorList>
    </citation>
    <scope>NUCLEOTIDE SEQUENCE [LARGE SCALE GENOMIC DNA]</scope>
    <source>
        <strain evidence="2">KCTC 23701</strain>
    </source>
</reference>
<accession>A0ABQ3GVX6</accession>
<evidence type="ECO:0000313" key="2">
    <source>
        <dbReference type="Proteomes" id="UP000604737"/>
    </source>
</evidence>
<dbReference type="Proteomes" id="UP000604737">
    <property type="component" value="Unassembled WGS sequence"/>
</dbReference>
<name>A0ABQ3GVX6_9NEIS</name>
<proteinExistence type="predicted"/>
<protein>
    <submittedName>
        <fullName evidence="1">Uncharacterized protein</fullName>
    </submittedName>
</protein>
<gene>
    <name evidence="1" type="ORF">GCM10007350_06730</name>
</gene>
<evidence type="ECO:0000313" key="1">
    <source>
        <dbReference type="EMBL" id="GHD57833.1"/>
    </source>
</evidence>
<organism evidence="1 2">
    <name type="scientific">Jeongeupia chitinilytica</name>
    <dbReference type="NCBI Taxonomy" id="1041641"/>
    <lineage>
        <taxon>Bacteria</taxon>
        <taxon>Pseudomonadati</taxon>
        <taxon>Pseudomonadota</taxon>
        <taxon>Betaproteobacteria</taxon>
        <taxon>Neisseriales</taxon>
        <taxon>Chitinibacteraceae</taxon>
        <taxon>Jeongeupia</taxon>
    </lineage>
</organism>
<keyword evidence="2" id="KW-1185">Reference proteome</keyword>
<sequence>MAARDRRILRPTRLCCELQAQTQLTCRDREDRVIDKHGPKTLARYYFRNAGLTAATAGPAAASSAEIPFYVRINQWVSEVLKEQS</sequence>
<dbReference type="EMBL" id="BMYO01000002">
    <property type="protein sequence ID" value="GHD57833.1"/>
    <property type="molecule type" value="Genomic_DNA"/>
</dbReference>
<comment type="caution">
    <text evidence="1">The sequence shown here is derived from an EMBL/GenBank/DDBJ whole genome shotgun (WGS) entry which is preliminary data.</text>
</comment>